<evidence type="ECO:0000313" key="4">
    <source>
        <dbReference type="Proteomes" id="UP000315938"/>
    </source>
</evidence>
<accession>A0A553IIK9</accession>
<dbReference type="SUPFAM" id="SSF53474">
    <property type="entry name" value="alpha/beta-Hydrolases"/>
    <property type="match status" value="1"/>
</dbReference>
<dbReference type="PRINTS" id="PR00412">
    <property type="entry name" value="EPOXHYDRLASE"/>
</dbReference>
<dbReference type="GO" id="GO:0016020">
    <property type="term" value="C:membrane"/>
    <property type="evidence" value="ECO:0007669"/>
    <property type="project" value="TreeGrafter"/>
</dbReference>
<comment type="caution">
    <text evidence="3">The sequence shown here is derived from an EMBL/GenBank/DDBJ whole genome shotgun (WGS) entry which is preliminary data.</text>
</comment>
<reference evidence="3 4" key="1">
    <citation type="submission" date="2019-07" db="EMBL/GenBank/DDBJ databases">
        <title>Genome sequence of Acholeplasma laidlawii strain with increased resistance to erythromycin.</title>
        <authorList>
            <person name="Medvedeva E.S."/>
            <person name="Baranova N.B."/>
            <person name="Siniagina M.N."/>
            <person name="Mouzykantov A."/>
            <person name="Chernova O.A."/>
            <person name="Chernov V.M."/>
        </authorList>
    </citation>
    <scope>NUCLEOTIDE SEQUENCE [LARGE SCALE GENOMIC DNA]</scope>
    <source>
        <strain evidence="3 4">PG8REry</strain>
    </source>
</reference>
<feature type="domain" description="AB hydrolase-1" evidence="2">
    <location>
        <begin position="27"/>
        <end position="126"/>
    </location>
</feature>
<evidence type="ECO:0000256" key="1">
    <source>
        <dbReference type="ARBA" id="ARBA00006989"/>
    </source>
</evidence>
<evidence type="ECO:0000313" key="3">
    <source>
        <dbReference type="EMBL" id="TRY00042.1"/>
    </source>
</evidence>
<gene>
    <name evidence="3" type="ORF">FNV44_03075</name>
</gene>
<dbReference type="Gene3D" id="3.40.50.1820">
    <property type="entry name" value="alpha/beta hydrolase"/>
    <property type="match status" value="1"/>
</dbReference>
<proteinExistence type="inferred from homology"/>
<protein>
    <submittedName>
        <fullName evidence="3">Alpha/beta hydrolase</fullName>
    </submittedName>
</protein>
<dbReference type="GO" id="GO:0047372">
    <property type="term" value="F:monoacylglycerol lipase activity"/>
    <property type="evidence" value="ECO:0007669"/>
    <property type="project" value="TreeGrafter"/>
</dbReference>
<name>A0A553IIK9_ACHLA</name>
<dbReference type="InterPro" id="IPR050266">
    <property type="entry name" value="AB_hydrolase_sf"/>
</dbReference>
<comment type="similarity">
    <text evidence="1">Belongs to the lipase/esterase LIP3/BchO family.</text>
</comment>
<sequence length="296" mass="33186">MLVKLKQVELKNGETISYYEQGNSKETLLLIHGNTSSAIFFEPLMQILPKNQSVIAPDLRGFGNSSYKKNIETLSDFAEDIKLLLEQLGLNCVSILGWSLGGAIAMEFASTYPNMVSNLILLSSGSPKGYPVFTKDEKGQPMIPHVYKKKEDMALDPVQVLPLLNIYETKNSQMLATIYNYVIYTGHKKPDNDANLRWMNEAVKQRNLVDVDWALANFNISSEPSLYQLGNNKLSNLKAKTLIIWGDKDVTVPKIMFDETVRLLPEATVLVYENAGHSIVVDETEKLAIDIVHFIS</sequence>
<dbReference type="Proteomes" id="UP000315938">
    <property type="component" value="Unassembled WGS sequence"/>
</dbReference>
<dbReference type="EMBL" id="VKID01000001">
    <property type="protein sequence ID" value="TRY00042.1"/>
    <property type="molecule type" value="Genomic_DNA"/>
</dbReference>
<organism evidence="3 4">
    <name type="scientific">Acholeplasma laidlawii</name>
    <dbReference type="NCBI Taxonomy" id="2148"/>
    <lineage>
        <taxon>Bacteria</taxon>
        <taxon>Bacillati</taxon>
        <taxon>Mycoplasmatota</taxon>
        <taxon>Mollicutes</taxon>
        <taxon>Acholeplasmatales</taxon>
        <taxon>Acholeplasmataceae</taxon>
        <taxon>Acholeplasma</taxon>
    </lineage>
</organism>
<dbReference type="InterPro" id="IPR000073">
    <property type="entry name" value="AB_hydrolase_1"/>
</dbReference>
<dbReference type="Pfam" id="PF00561">
    <property type="entry name" value="Abhydrolase_1"/>
    <property type="match status" value="1"/>
</dbReference>
<dbReference type="AlphaFoldDB" id="A0A553IIK9"/>
<dbReference type="PRINTS" id="PR00111">
    <property type="entry name" value="ABHYDROLASE"/>
</dbReference>
<dbReference type="PANTHER" id="PTHR43798:SF5">
    <property type="entry name" value="MONOACYLGLYCEROL LIPASE ABHD6"/>
    <property type="match status" value="1"/>
</dbReference>
<dbReference type="GO" id="GO:0046464">
    <property type="term" value="P:acylglycerol catabolic process"/>
    <property type="evidence" value="ECO:0007669"/>
    <property type="project" value="TreeGrafter"/>
</dbReference>
<keyword evidence="3" id="KW-0378">Hydrolase</keyword>
<dbReference type="PANTHER" id="PTHR43798">
    <property type="entry name" value="MONOACYLGLYCEROL LIPASE"/>
    <property type="match status" value="1"/>
</dbReference>
<dbReference type="InterPro" id="IPR000639">
    <property type="entry name" value="Epox_hydrolase-like"/>
</dbReference>
<dbReference type="InterPro" id="IPR029058">
    <property type="entry name" value="AB_hydrolase_fold"/>
</dbReference>
<evidence type="ECO:0000259" key="2">
    <source>
        <dbReference type="Pfam" id="PF00561"/>
    </source>
</evidence>